<gene>
    <name evidence="2" type="ORF">Poly24_02350</name>
</gene>
<dbReference type="EMBL" id="CP036348">
    <property type="protein sequence ID" value="QDV66548.1"/>
    <property type="molecule type" value="Genomic_DNA"/>
</dbReference>
<accession>A0A518JLY2</accession>
<evidence type="ECO:0000313" key="2">
    <source>
        <dbReference type="EMBL" id="QDV66548.1"/>
    </source>
</evidence>
<dbReference type="Proteomes" id="UP000315082">
    <property type="component" value="Chromosome"/>
</dbReference>
<evidence type="ECO:0000256" key="1">
    <source>
        <dbReference type="SAM" id="MobiDB-lite"/>
    </source>
</evidence>
<dbReference type="KEGG" id="rcf:Poly24_02350"/>
<sequence>MANPAAVYFMSRVVTRLLPESPSRGSGRKLAASLAFIQLTWGLRLGLRPQDEATRQTKAHRPPSPIPLTRWRSRTANRDESSSTSQRCDAMYVDGRYRACVLLVLTSDGRFLWKRVVDGFAVAIATATELQSGLIVSLEMVPNDSRIMRHSSINRRRLRFLRTHESRSTRTARPSTKRSAP</sequence>
<keyword evidence="3" id="KW-1185">Reference proteome</keyword>
<dbReference type="AlphaFoldDB" id="A0A518JLY2"/>
<evidence type="ECO:0000313" key="3">
    <source>
        <dbReference type="Proteomes" id="UP000315082"/>
    </source>
</evidence>
<feature type="region of interest" description="Disordered" evidence="1">
    <location>
        <begin position="52"/>
        <end position="85"/>
    </location>
</feature>
<name>A0A518JLY2_9BACT</name>
<reference evidence="2 3" key="1">
    <citation type="submission" date="2019-02" db="EMBL/GenBank/DDBJ databases">
        <title>Deep-cultivation of Planctomycetes and their phenomic and genomic characterization uncovers novel biology.</title>
        <authorList>
            <person name="Wiegand S."/>
            <person name="Jogler M."/>
            <person name="Boedeker C."/>
            <person name="Pinto D."/>
            <person name="Vollmers J."/>
            <person name="Rivas-Marin E."/>
            <person name="Kohn T."/>
            <person name="Peeters S.H."/>
            <person name="Heuer A."/>
            <person name="Rast P."/>
            <person name="Oberbeckmann S."/>
            <person name="Bunk B."/>
            <person name="Jeske O."/>
            <person name="Meyerdierks A."/>
            <person name="Storesund J.E."/>
            <person name="Kallscheuer N."/>
            <person name="Luecker S."/>
            <person name="Lage O.M."/>
            <person name="Pohl T."/>
            <person name="Merkel B.J."/>
            <person name="Hornburger P."/>
            <person name="Mueller R.-W."/>
            <person name="Bruemmer F."/>
            <person name="Labrenz M."/>
            <person name="Spormann A.M."/>
            <person name="Op den Camp H."/>
            <person name="Overmann J."/>
            <person name="Amann R."/>
            <person name="Jetten M.S.M."/>
            <person name="Mascher T."/>
            <person name="Medema M.H."/>
            <person name="Devos D.P."/>
            <person name="Kaster A.-K."/>
            <person name="Ovreas L."/>
            <person name="Rohde M."/>
            <person name="Galperin M.Y."/>
            <person name="Jogler C."/>
        </authorList>
    </citation>
    <scope>NUCLEOTIDE SEQUENCE [LARGE SCALE GENOMIC DNA]</scope>
    <source>
        <strain evidence="2 3">Poly24</strain>
    </source>
</reference>
<organism evidence="2 3">
    <name type="scientific">Rosistilla carotiformis</name>
    <dbReference type="NCBI Taxonomy" id="2528017"/>
    <lineage>
        <taxon>Bacteria</taxon>
        <taxon>Pseudomonadati</taxon>
        <taxon>Planctomycetota</taxon>
        <taxon>Planctomycetia</taxon>
        <taxon>Pirellulales</taxon>
        <taxon>Pirellulaceae</taxon>
        <taxon>Rosistilla</taxon>
    </lineage>
</organism>
<protein>
    <submittedName>
        <fullName evidence="2">Uncharacterized protein</fullName>
    </submittedName>
</protein>
<proteinExistence type="predicted"/>